<dbReference type="Proteomes" id="UP000070250">
    <property type="component" value="Chromosome"/>
</dbReference>
<keyword evidence="1 6" id="KW-0597">Phosphoprotein</keyword>
<dbReference type="AlphaFoldDB" id="A0A127FBV7"/>
<keyword evidence="3" id="KW-0805">Transcription regulation</keyword>
<dbReference type="GO" id="GO:0006355">
    <property type="term" value="P:regulation of DNA-templated transcription"/>
    <property type="evidence" value="ECO:0007669"/>
    <property type="project" value="InterPro"/>
</dbReference>
<dbReference type="InterPro" id="IPR036388">
    <property type="entry name" value="WH-like_DNA-bd_sf"/>
</dbReference>
<dbReference type="PROSITE" id="PS51755">
    <property type="entry name" value="OMPR_PHOB"/>
    <property type="match status" value="1"/>
</dbReference>
<dbReference type="Pfam" id="PF00072">
    <property type="entry name" value="Response_reg"/>
    <property type="match status" value="1"/>
</dbReference>
<dbReference type="InterPro" id="IPR001867">
    <property type="entry name" value="OmpR/PhoB-type_DNA-bd"/>
</dbReference>
<evidence type="ECO:0000313" key="10">
    <source>
        <dbReference type="EMBL" id="AMN47069.1"/>
    </source>
</evidence>
<dbReference type="OrthoDB" id="9802426at2"/>
<dbReference type="GO" id="GO:0005829">
    <property type="term" value="C:cytosol"/>
    <property type="evidence" value="ECO:0007669"/>
    <property type="project" value="TreeGrafter"/>
</dbReference>
<evidence type="ECO:0000256" key="3">
    <source>
        <dbReference type="ARBA" id="ARBA00023015"/>
    </source>
</evidence>
<dbReference type="KEGG" id="sdf:ACG33_08165"/>
<keyword evidence="2" id="KW-0902">Two-component regulatory system</keyword>
<evidence type="ECO:0000259" key="9">
    <source>
        <dbReference type="PROSITE" id="PS51755"/>
    </source>
</evidence>
<dbReference type="InterPro" id="IPR039420">
    <property type="entry name" value="WalR-like"/>
</dbReference>
<evidence type="ECO:0000259" key="8">
    <source>
        <dbReference type="PROSITE" id="PS50110"/>
    </source>
</evidence>
<evidence type="ECO:0000256" key="4">
    <source>
        <dbReference type="ARBA" id="ARBA00023125"/>
    </source>
</evidence>
<dbReference type="Gene3D" id="1.10.10.10">
    <property type="entry name" value="Winged helix-like DNA-binding domain superfamily/Winged helix DNA-binding domain"/>
    <property type="match status" value="1"/>
</dbReference>
<dbReference type="GO" id="GO:0000976">
    <property type="term" value="F:transcription cis-regulatory region binding"/>
    <property type="evidence" value="ECO:0007669"/>
    <property type="project" value="TreeGrafter"/>
</dbReference>
<dbReference type="GO" id="GO:0000156">
    <property type="term" value="F:phosphorelay response regulator activity"/>
    <property type="evidence" value="ECO:0007669"/>
    <property type="project" value="TreeGrafter"/>
</dbReference>
<dbReference type="Pfam" id="PF00486">
    <property type="entry name" value="Trans_reg_C"/>
    <property type="match status" value="1"/>
</dbReference>
<evidence type="ECO:0000256" key="1">
    <source>
        <dbReference type="ARBA" id="ARBA00022553"/>
    </source>
</evidence>
<protein>
    <submittedName>
        <fullName evidence="10">Transcriptional regulator</fullName>
    </submittedName>
</protein>
<reference evidence="10 11" key="1">
    <citation type="submission" date="2015-06" db="EMBL/GenBank/DDBJ databases">
        <title>A Comprehensive Approach to Explore the Metabolic and Phylogenetic Diversity of Bacterial Steroid Degradation in the Environment: Testosterone as an Example.</title>
        <authorList>
            <person name="Yang F.-C."/>
            <person name="Chen Y.-L."/>
            <person name="Yu C.-P."/>
            <person name="Tang S.-L."/>
            <person name="Wang P.-H."/>
            <person name="Ismail W."/>
            <person name="Wang C.-H."/>
            <person name="Yang C.-Y."/>
            <person name="Chiang Y.-R."/>
        </authorList>
    </citation>
    <scope>NUCLEOTIDE SEQUENCE [LARGE SCALE GENOMIC DNA]</scope>
    <source>
        <strain evidence="10 11">DSM 18526</strain>
    </source>
</reference>
<dbReference type="InterPro" id="IPR011006">
    <property type="entry name" value="CheY-like_superfamily"/>
</dbReference>
<dbReference type="SMART" id="SM00862">
    <property type="entry name" value="Trans_reg_C"/>
    <property type="match status" value="1"/>
</dbReference>
<feature type="modified residue" description="4-aspartylphosphate" evidence="6">
    <location>
        <position position="51"/>
    </location>
</feature>
<organism evidence="10 11">
    <name type="scientific">Steroidobacter denitrificans</name>
    <dbReference type="NCBI Taxonomy" id="465721"/>
    <lineage>
        <taxon>Bacteria</taxon>
        <taxon>Pseudomonadati</taxon>
        <taxon>Pseudomonadota</taxon>
        <taxon>Gammaproteobacteria</taxon>
        <taxon>Steroidobacterales</taxon>
        <taxon>Steroidobacteraceae</taxon>
        <taxon>Steroidobacter</taxon>
    </lineage>
</organism>
<dbReference type="GO" id="GO:0032993">
    <property type="term" value="C:protein-DNA complex"/>
    <property type="evidence" value="ECO:0007669"/>
    <property type="project" value="TreeGrafter"/>
</dbReference>
<name>A0A127FBV7_STEDE</name>
<dbReference type="PROSITE" id="PS50110">
    <property type="entry name" value="RESPONSE_REGULATORY"/>
    <property type="match status" value="1"/>
</dbReference>
<evidence type="ECO:0000313" key="11">
    <source>
        <dbReference type="Proteomes" id="UP000070250"/>
    </source>
</evidence>
<dbReference type="CDD" id="cd00383">
    <property type="entry name" value="trans_reg_C"/>
    <property type="match status" value="1"/>
</dbReference>
<dbReference type="InterPro" id="IPR001789">
    <property type="entry name" value="Sig_transdc_resp-reg_receiver"/>
</dbReference>
<dbReference type="PANTHER" id="PTHR48111">
    <property type="entry name" value="REGULATOR OF RPOS"/>
    <property type="match status" value="1"/>
</dbReference>
<evidence type="ECO:0000256" key="2">
    <source>
        <dbReference type="ARBA" id="ARBA00023012"/>
    </source>
</evidence>
<gene>
    <name evidence="10" type="ORF">ACG33_08165</name>
</gene>
<dbReference type="FunFam" id="3.40.50.2300:FF:000002">
    <property type="entry name" value="DNA-binding response regulator PhoP"/>
    <property type="match status" value="1"/>
</dbReference>
<dbReference type="SMART" id="SM00448">
    <property type="entry name" value="REC"/>
    <property type="match status" value="1"/>
</dbReference>
<keyword evidence="11" id="KW-1185">Reference proteome</keyword>
<evidence type="ECO:0000256" key="6">
    <source>
        <dbReference type="PROSITE-ProRule" id="PRU00169"/>
    </source>
</evidence>
<dbReference type="FunFam" id="1.10.10.10:FF:000005">
    <property type="entry name" value="Two-component system response regulator"/>
    <property type="match status" value="1"/>
</dbReference>
<dbReference type="EMBL" id="CP011971">
    <property type="protein sequence ID" value="AMN47069.1"/>
    <property type="molecule type" value="Genomic_DNA"/>
</dbReference>
<dbReference type="Gene3D" id="3.40.50.2300">
    <property type="match status" value="1"/>
</dbReference>
<keyword evidence="5" id="KW-0804">Transcription</keyword>
<dbReference type="RefSeq" id="WP_066920247.1">
    <property type="nucleotide sequence ID" value="NZ_CP011971.1"/>
</dbReference>
<dbReference type="CDD" id="cd19934">
    <property type="entry name" value="REC_OmpR_EcPhoP-like"/>
    <property type="match status" value="1"/>
</dbReference>
<dbReference type="STRING" id="465721.ACG33_08165"/>
<feature type="domain" description="OmpR/PhoB-type" evidence="9">
    <location>
        <begin position="124"/>
        <end position="222"/>
    </location>
</feature>
<dbReference type="SUPFAM" id="SSF52172">
    <property type="entry name" value="CheY-like"/>
    <property type="match status" value="1"/>
</dbReference>
<evidence type="ECO:0000256" key="5">
    <source>
        <dbReference type="ARBA" id="ARBA00023163"/>
    </source>
</evidence>
<sequence>MRILIVEDETILRESIVRQLREAGFNVDAAADGEEGLYYGREYSLDLAIIDLGLPKLPGLELIRKLREGSKTYPILILTARDRWQDKVEGLQAGADDYLVKPFHFEELLARMQALLRRSGGWAQPVLRCGPVALDPRTQDVTVRDLKVELTSFEYRILEYLIHRAGEVISKAELTERLYAQDFDRDSNTIEVFIGRLRRKLDPDDTIKPIETLRGRGYRFALQRESAA</sequence>
<proteinExistence type="predicted"/>
<dbReference type="PANTHER" id="PTHR48111:SF71">
    <property type="entry name" value="TRANSCRIPTIONAL REGULATORY PROTEIN PHOP"/>
    <property type="match status" value="1"/>
</dbReference>
<feature type="DNA-binding region" description="OmpR/PhoB-type" evidence="7">
    <location>
        <begin position="124"/>
        <end position="222"/>
    </location>
</feature>
<feature type="domain" description="Response regulatory" evidence="8">
    <location>
        <begin position="2"/>
        <end position="116"/>
    </location>
</feature>
<keyword evidence="4 7" id="KW-0238">DNA-binding</keyword>
<dbReference type="Gene3D" id="6.10.250.690">
    <property type="match status" value="1"/>
</dbReference>
<evidence type="ECO:0000256" key="7">
    <source>
        <dbReference type="PROSITE-ProRule" id="PRU01091"/>
    </source>
</evidence>
<accession>A0A127FBV7</accession>